<protein>
    <submittedName>
        <fullName evidence="2">Uncharacterized protein</fullName>
    </submittedName>
</protein>
<evidence type="ECO:0000313" key="2">
    <source>
        <dbReference type="EMBL" id="KAL3766330.1"/>
    </source>
</evidence>
<evidence type="ECO:0000256" key="1">
    <source>
        <dbReference type="SAM" id="MobiDB-lite"/>
    </source>
</evidence>
<name>A0ABD3MQR5_9STRA</name>
<feature type="region of interest" description="Disordered" evidence="1">
    <location>
        <begin position="1165"/>
        <end position="1186"/>
    </location>
</feature>
<accession>A0ABD3MQR5</accession>
<feature type="compositionally biased region" description="Basic residues" evidence="1">
    <location>
        <begin position="80"/>
        <end position="93"/>
    </location>
</feature>
<sequence>MVERITETNTMAHPYHNPRRYFDDPEDENEVSLAFQLAAASAAGQRHGRPGAPSQASGHHDHPSPLDIGQPYPGHPPPQLHHRPLPPHPHHNHPAMFSNVASTPGLTPGFFHTPSINSGLASAIVAAEYQRQQREASQLAAARMNGMQPYILGFPQYAHHAPAAPAPHPPSPYLQHQHPHQQPPPPQLGAFSGMGAMVGGASPLSPELPAVAHSAASAQEVLSLATPSSAAIPANPVTASLAAAEPTPPAGAAEGRTAVTASTPNLTTTNAKSDSFSSPARGRSIAPRPLLPTPKWFGASTPLGVYEDKFYLSELQCVLRSEFVEVFGTTQSDTVLFINGRNKTIVVGQVGIRCKHCASISSNITSTAGDNNPPIAQHAVLYPSCIGGIYNIVQQMYRLHFEQCQYVPEELKARVSNLKDSHTSNRGGRKQYWIDSAKRIGLIDTLFGIHFGRDPKDPLPPLVAGGGNSVPNIRTLKFLGGDDNDQSISNERELKMSPEYNDPPSLEGGDTGAKSLSVPAPADDVEYYPLVTPDEKHLVADYLFLALEQMQPCNLMDSDRVGCYKGRRTGFPGLACKHCVGQAGCGRYFPASEASLSQTTTSQTIINHVRNCRRCPLEVRKQLEIMRRAKHCPAYKKTDKPKHGGRKVFFRRLWCRIQRIPLPSPGTTLGDDTETDLPIFLPNKEEKHSEVLEKTKRKMIAESFEKDYPKSAKWSLEHRKAGHAHDNCPDDTIEQEDINHGVVGAPSSAPDRVGKTAPIRNNSKTRLAYQGRTPLARGDDSCWLSEADCFIRQEIVEVFTAQEEDLNLVGHPEIGQVGVRCFYCAENKPPQDRDKGHAIYPRVVAAVQQAVSDLQTRHIADCNEIPDDLRMSLRSMKDHDEKHLGDTAQYWIDAANELGLHDSHEGHGIYFFRNPLDDSPADEIDIEKNDNESTGSVLVPKENRAKCTDHMLLLLKQFEPCQFNESDRKSSRNRDRALGYPGLSCIHCKVKRYFPLTEKKLQDSLSLMTTHIENCFHAPLEVKASLCYLQHRSLMQKYKLAGQWKFAFLKGVWNRLHQNYKTKDSTAESDIETATNTINAPVQGLIGKGRPSAWRREKVVVASKNHEPVEEEVDAIIANAGRDNLSRFSNDDINNSNSNNDEQERHNALTDMKHLIKAAALWLSERDAESDARARGGGKSKGIKKR</sequence>
<feature type="region of interest" description="Disordered" evidence="1">
    <location>
        <begin position="1"/>
        <end position="100"/>
    </location>
</feature>
<dbReference type="EMBL" id="JALLBG020000087">
    <property type="protein sequence ID" value="KAL3766330.1"/>
    <property type="molecule type" value="Genomic_DNA"/>
</dbReference>
<feature type="region of interest" description="Disordered" evidence="1">
    <location>
        <begin position="242"/>
        <end position="285"/>
    </location>
</feature>
<reference evidence="2 3" key="1">
    <citation type="submission" date="2024-10" db="EMBL/GenBank/DDBJ databases">
        <title>Updated reference genomes for cyclostephanoid diatoms.</title>
        <authorList>
            <person name="Roberts W.R."/>
            <person name="Alverson A.J."/>
        </authorList>
    </citation>
    <scope>NUCLEOTIDE SEQUENCE [LARGE SCALE GENOMIC DNA]</scope>
    <source>
        <strain evidence="2 3">AJA232-27</strain>
    </source>
</reference>
<organism evidence="2 3">
    <name type="scientific">Discostella pseudostelligera</name>
    <dbReference type="NCBI Taxonomy" id="259834"/>
    <lineage>
        <taxon>Eukaryota</taxon>
        <taxon>Sar</taxon>
        <taxon>Stramenopiles</taxon>
        <taxon>Ochrophyta</taxon>
        <taxon>Bacillariophyta</taxon>
        <taxon>Coscinodiscophyceae</taxon>
        <taxon>Thalassiosirophycidae</taxon>
        <taxon>Stephanodiscales</taxon>
        <taxon>Stephanodiscaceae</taxon>
        <taxon>Discostella</taxon>
    </lineage>
</organism>
<gene>
    <name evidence="2" type="ORF">ACHAWU_005722</name>
</gene>
<comment type="caution">
    <text evidence="2">The sequence shown here is derived from an EMBL/GenBank/DDBJ whole genome shotgun (WGS) entry which is preliminary data.</text>
</comment>
<feature type="compositionally biased region" description="Polar residues" evidence="1">
    <location>
        <begin position="259"/>
        <end position="278"/>
    </location>
</feature>
<feature type="region of interest" description="Disordered" evidence="1">
    <location>
        <begin position="494"/>
        <end position="513"/>
    </location>
</feature>
<feature type="compositionally biased region" description="Basic and acidic residues" evidence="1">
    <location>
        <begin position="1165"/>
        <end position="1174"/>
    </location>
</feature>
<feature type="compositionally biased region" description="Low complexity" evidence="1">
    <location>
        <begin position="242"/>
        <end position="258"/>
    </location>
</feature>
<feature type="region of interest" description="Disordered" evidence="1">
    <location>
        <begin position="161"/>
        <end position="195"/>
    </location>
</feature>
<proteinExistence type="predicted"/>
<keyword evidence="3" id="KW-1185">Reference proteome</keyword>
<feature type="compositionally biased region" description="Low complexity" evidence="1">
    <location>
        <begin position="32"/>
        <end position="43"/>
    </location>
</feature>
<feature type="compositionally biased region" description="Basic residues" evidence="1">
    <location>
        <begin position="1176"/>
        <end position="1186"/>
    </location>
</feature>
<dbReference type="Proteomes" id="UP001530293">
    <property type="component" value="Unassembled WGS sequence"/>
</dbReference>
<evidence type="ECO:0000313" key="3">
    <source>
        <dbReference type="Proteomes" id="UP001530293"/>
    </source>
</evidence>
<dbReference type="AlphaFoldDB" id="A0ABD3MQR5"/>